<feature type="transmembrane region" description="Helical" evidence="1">
    <location>
        <begin position="14"/>
        <end position="33"/>
    </location>
</feature>
<accession>A0A7S2U329</accession>
<keyword evidence="1" id="KW-0812">Transmembrane</keyword>
<evidence type="ECO:0000313" key="2">
    <source>
        <dbReference type="EMBL" id="CAD9777779.1"/>
    </source>
</evidence>
<feature type="transmembrane region" description="Helical" evidence="1">
    <location>
        <begin position="54"/>
        <end position="79"/>
    </location>
</feature>
<protein>
    <submittedName>
        <fullName evidence="2">Uncharacterized protein</fullName>
    </submittedName>
</protein>
<keyword evidence="1" id="KW-0472">Membrane</keyword>
<feature type="transmembrane region" description="Helical" evidence="1">
    <location>
        <begin position="129"/>
        <end position="147"/>
    </location>
</feature>
<dbReference type="EMBL" id="HBHP01035410">
    <property type="protein sequence ID" value="CAD9777779.1"/>
    <property type="molecule type" value="Transcribed_RNA"/>
</dbReference>
<proteinExistence type="predicted"/>
<sequence length="330" mass="36698">MTRYIPSEWYPSRVASTVLIIATSFWFFVVHLIKALRLRSTKSGRHKLQKLRELRFNTLVFNGWIFASFSSVAVCMLVFPINSNAKLCRIFDQTGKSIYVLVNFFAYRVLITKASVFDSMQQHECMQRATWWLTHVLSCLFLLSINISSGEVEIRNIYGEDACVFRDTSELFLVALSAFFGLLDLIISLACLHLLMIPIFAEDLQCKKNTGAVRNTVFGATAVVTTLTFVTFVSYHASEENSYIMLRLNLGIHGDGVHDVGGARGTDQLRNLLANPVEKGLKFVPVLGIEALSAKGVPISNWIPGSLLGFASLVSAKHPDNVHQGSGRLG</sequence>
<gene>
    <name evidence="2" type="ORF">LSP00402_LOCUS21795</name>
</gene>
<evidence type="ECO:0000256" key="1">
    <source>
        <dbReference type="SAM" id="Phobius"/>
    </source>
</evidence>
<name>A0A7S2U329_9EUKA</name>
<dbReference type="AlphaFoldDB" id="A0A7S2U329"/>
<reference evidence="2" key="1">
    <citation type="submission" date="2021-01" db="EMBL/GenBank/DDBJ databases">
        <authorList>
            <person name="Corre E."/>
            <person name="Pelletier E."/>
            <person name="Niang G."/>
            <person name="Scheremetjew M."/>
            <person name="Finn R."/>
            <person name="Kale V."/>
            <person name="Holt S."/>
            <person name="Cochrane G."/>
            <person name="Meng A."/>
            <person name="Brown T."/>
            <person name="Cohen L."/>
        </authorList>
    </citation>
    <scope>NUCLEOTIDE SEQUENCE</scope>
    <source>
        <strain evidence="2">CCMP622</strain>
    </source>
</reference>
<feature type="transmembrane region" description="Helical" evidence="1">
    <location>
        <begin position="171"/>
        <end position="195"/>
    </location>
</feature>
<feature type="transmembrane region" description="Helical" evidence="1">
    <location>
        <begin position="216"/>
        <end position="237"/>
    </location>
</feature>
<feature type="transmembrane region" description="Helical" evidence="1">
    <location>
        <begin position="99"/>
        <end position="117"/>
    </location>
</feature>
<organism evidence="2">
    <name type="scientific">Lotharella oceanica</name>
    <dbReference type="NCBI Taxonomy" id="641309"/>
    <lineage>
        <taxon>Eukaryota</taxon>
        <taxon>Sar</taxon>
        <taxon>Rhizaria</taxon>
        <taxon>Cercozoa</taxon>
        <taxon>Chlorarachniophyceae</taxon>
        <taxon>Lotharella</taxon>
    </lineage>
</organism>
<keyword evidence="1" id="KW-1133">Transmembrane helix</keyword>